<organism evidence="3 4">
    <name type="scientific">Folsomia candida</name>
    <name type="common">Springtail</name>
    <dbReference type="NCBI Taxonomy" id="158441"/>
    <lineage>
        <taxon>Eukaryota</taxon>
        <taxon>Metazoa</taxon>
        <taxon>Ecdysozoa</taxon>
        <taxon>Arthropoda</taxon>
        <taxon>Hexapoda</taxon>
        <taxon>Collembola</taxon>
        <taxon>Entomobryomorpha</taxon>
        <taxon>Isotomoidea</taxon>
        <taxon>Isotomidae</taxon>
        <taxon>Proisotominae</taxon>
        <taxon>Folsomia</taxon>
    </lineage>
</organism>
<dbReference type="InterPro" id="IPR008971">
    <property type="entry name" value="HSP40/DnaJ_pept-bd"/>
</dbReference>
<dbReference type="InterPro" id="IPR051339">
    <property type="entry name" value="DnaJ_subfamily_B"/>
</dbReference>
<reference evidence="3 4" key="1">
    <citation type="submission" date="2015-12" db="EMBL/GenBank/DDBJ databases">
        <title>The genome of Folsomia candida.</title>
        <authorList>
            <person name="Faddeeva A."/>
            <person name="Derks M.F."/>
            <person name="Anvar Y."/>
            <person name="Smit S."/>
            <person name="Van Straalen N."/>
            <person name="Roelofs D."/>
        </authorList>
    </citation>
    <scope>NUCLEOTIDE SEQUENCE [LARGE SCALE GENOMIC DNA]</scope>
    <source>
        <strain evidence="3 4">VU population</strain>
        <tissue evidence="3">Whole body</tissue>
    </source>
</reference>
<evidence type="ECO:0000259" key="2">
    <source>
        <dbReference type="PROSITE" id="PS50076"/>
    </source>
</evidence>
<evidence type="ECO:0000313" key="4">
    <source>
        <dbReference type="Proteomes" id="UP000198287"/>
    </source>
</evidence>
<dbReference type="STRING" id="158441.A0A226EQV1"/>
<dbReference type="SUPFAM" id="SSF46565">
    <property type="entry name" value="Chaperone J-domain"/>
    <property type="match status" value="1"/>
</dbReference>
<dbReference type="InterPro" id="IPR002939">
    <property type="entry name" value="DnaJ_C"/>
</dbReference>
<keyword evidence="4" id="KW-1185">Reference proteome</keyword>
<dbReference type="SMART" id="SM00271">
    <property type="entry name" value="DnaJ"/>
    <property type="match status" value="1"/>
</dbReference>
<dbReference type="Pfam" id="PF01556">
    <property type="entry name" value="DnaJ_C"/>
    <property type="match status" value="1"/>
</dbReference>
<evidence type="ECO:0000313" key="3">
    <source>
        <dbReference type="EMBL" id="OXA59640.1"/>
    </source>
</evidence>
<dbReference type="InterPro" id="IPR001623">
    <property type="entry name" value="DnaJ_domain"/>
</dbReference>
<dbReference type="CDD" id="cd10747">
    <property type="entry name" value="DnaJ_C"/>
    <property type="match status" value="1"/>
</dbReference>
<dbReference type="Gene3D" id="2.60.260.20">
    <property type="entry name" value="Urease metallochaperone UreE, N-terminal domain"/>
    <property type="match status" value="2"/>
</dbReference>
<evidence type="ECO:0000256" key="1">
    <source>
        <dbReference type="ARBA" id="ARBA00023186"/>
    </source>
</evidence>
<keyword evidence="1" id="KW-0143">Chaperone</keyword>
<dbReference type="Gene3D" id="1.10.287.110">
    <property type="entry name" value="DnaJ domain"/>
    <property type="match status" value="1"/>
</dbReference>
<dbReference type="GO" id="GO:0051082">
    <property type="term" value="F:unfolded protein binding"/>
    <property type="evidence" value="ECO:0007669"/>
    <property type="project" value="InterPro"/>
</dbReference>
<gene>
    <name evidence="3" type="ORF">Fcan01_05749</name>
</gene>
<proteinExistence type="predicted"/>
<comment type="caution">
    <text evidence="3">The sequence shown here is derived from an EMBL/GenBank/DDBJ whole genome shotgun (WGS) entry which is preliminary data.</text>
</comment>
<feature type="domain" description="J" evidence="2">
    <location>
        <begin position="3"/>
        <end position="88"/>
    </location>
</feature>
<dbReference type="AlphaFoldDB" id="A0A226EQV1"/>
<dbReference type="GO" id="GO:0006457">
    <property type="term" value="P:protein folding"/>
    <property type="evidence" value="ECO:0007669"/>
    <property type="project" value="InterPro"/>
</dbReference>
<name>A0A226EQV1_FOLCA</name>
<dbReference type="Proteomes" id="UP000198287">
    <property type="component" value="Unassembled WGS sequence"/>
</dbReference>
<dbReference type="EMBL" id="LNIX01000002">
    <property type="protein sequence ID" value="OXA59640.1"/>
    <property type="molecule type" value="Genomic_DNA"/>
</dbReference>
<dbReference type="PANTHER" id="PTHR24078:SF519">
    <property type="entry name" value="DNAJ HOMOLOG SUBFAMILY B MEMBER 13"/>
    <property type="match status" value="1"/>
</dbReference>
<dbReference type="FunFam" id="2.60.260.20:FF:000006">
    <property type="entry name" value="DnaJ subfamily B member 13"/>
    <property type="match status" value="1"/>
</dbReference>
<dbReference type="SUPFAM" id="SSF49493">
    <property type="entry name" value="HSP40/DnaJ peptide-binding domain"/>
    <property type="match status" value="2"/>
</dbReference>
<dbReference type="InterPro" id="IPR036869">
    <property type="entry name" value="J_dom_sf"/>
</dbReference>
<dbReference type="GO" id="GO:0005829">
    <property type="term" value="C:cytosol"/>
    <property type="evidence" value="ECO:0007669"/>
    <property type="project" value="TreeGrafter"/>
</dbReference>
<sequence length="367" mass="40862">MGNYYRLLGLRKDATEAEINAAFKKLALAHNPKRQRPRPMLTPSEHAQEQLMREQAEQLESLQIFMLTAEAYDVLNDPLRKAIYDQFGEKALKEGLPGPDGFINPYAYHGDPFRTFREFFGTDNPFADLLAASCAPTDIMVSKDVQGFHPKEPPVLKPLPLTFEEVYNGAIKKLIISKKVLKEDGTGLESRDKVLTVRIPPGTSEGMQFNFPSEGDQGGKIQPADVIFVAQIQSHSIFEREGNNLVMTVTVNLCEALCGAQVPVKTLDGRSFKVFNVHMVQPGYEKVLAGEGMPVLGEPGKKGDLVIRFKVKYPNKLTEDQKQHLRSALDPTKQVGKSAYERKPPATFTVTDRCVCPDEDAPRALMT</sequence>
<protein>
    <submittedName>
        <fullName evidence="3">DnaJ subfamily B member 13</fullName>
    </submittedName>
</protein>
<dbReference type="GO" id="GO:0051087">
    <property type="term" value="F:protein-folding chaperone binding"/>
    <property type="evidence" value="ECO:0007669"/>
    <property type="project" value="TreeGrafter"/>
</dbReference>
<dbReference type="PROSITE" id="PS50076">
    <property type="entry name" value="DNAJ_2"/>
    <property type="match status" value="1"/>
</dbReference>
<dbReference type="PANTHER" id="PTHR24078">
    <property type="entry name" value="DNAJ HOMOLOG SUBFAMILY C MEMBER"/>
    <property type="match status" value="1"/>
</dbReference>
<dbReference type="OMA" id="ETKQWAY"/>
<accession>A0A226EQV1</accession>
<dbReference type="Pfam" id="PF00226">
    <property type="entry name" value="DnaJ"/>
    <property type="match status" value="1"/>
</dbReference>
<dbReference type="CDD" id="cd06257">
    <property type="entry name" value="DnaJ"/>
    <property type="match status" value="1"/>
</dbReference>
<dbReference type="PRINTS" id="PR00625">
    <property type="entry name" value="JDOMAIN"/>
</dbReference>
<dbReference type="OrthoDB" id="550424at2759"/>